<keyword evidence="9" id="KW-0067">ATP-binding</keyword>
<dbReference type="EMBL" id="CP027059">
    <property type="protein sequence ID" value="UQZ83345.1"/>
    <property type="molecule type" value="Genomic_DNA"/>
</dbReference>
<dbReference type="Pfam" id="PF00672">
    <property type="entry name" value="HAMP"/>
    <property type="match status" value="1"/>
</dbReference>
<dbReference type="Proteomes" id="UP001057134">
    <property type="component" value="Chromosome"/>
</dbReference>
<feature type="transmembrane region" description="Helical" evidence="12">
    <location>
        <begin position="12"/>
        <end position="33"/>
    </location>
</feature>
<dbReference type="GO" id="GO:0004673">
    <property type="term" value="F:protein histidine kinase activity"/>
    <property type="evidence" value="ECO:0007669"/>
    <property type="project" value="UniProtKB-EC"/>
</dbReference>
<dbReference type="SUPFAM" id="SSF158472">
    <property type="entry name" value="HAMP domain-like"/>
    <property type="match status" value="1"/>
</dbReference>
<comment type="catalytic activity">
    <reaction evidence="1">
        <text>ATP + protein L-histidine = ADP + protein N-phospho-L-histidine.</text>
        <dbReference type="EC" id="2.7.13.3"/>
    </reaction>
</comment>
<dbReference type="Gene3D" id="3.30.565.10">
    <property type="entry name" value="Histidine kinase-like ATPase, C-terminal domain"/>
    <property type="match status" value="1"/>
</dbReference>
<keyword evidence="8 15" id="KW-0418">Kinase</keyword>
<dbReference type="PROSITE" id="PS50885">
    <property type="entry name" value="HAMP"/>
    <property type="match status" value="1"/>
</dbReference>
<evidence type="ECO:0000259" key="13">
    <source>
        <dbReference type="PROSITE" id="PS50109"/>
    </source>
</evidence>
<dbReference type="Gene3D" id="6.10.340.10">
    <property type="match status" value="1"/>
</dbReference>
<name>A0ABY4RMW5_9BACL</name>
<evidence type="ECO:0000256" key="2">
    <source>
        <dbReference type="ARBA" id="ARBA00004651"/>
    </source>
</evidence>
<dbReference type="PANTHER" id="PTHR34220:SF7">
    <property type="entry name" value="SENSOR HISTIDINE KINASE YPDA"/>
    <property type="match status" value="1"/>
</dbReference>
<feature type="domain" description="Histidine kinase" evidence="13">
    <location>
        <begin position="470"/>
        <end position="578"/>
    </location>
</feature>
<dbReference type="InterPro" id="IPR036890">
    <property type="entry name" value="HATPase_C_sf"/>
</dbReference>
<sequence length="592" mass="68178">MRFANKELFKTLRFRIGLAFVAVCTPLMALMVYNSVYAGNVVREQVAQSTQNLVSLYMGQIDRSLEEADEYLYQMAAQETDFVILDQPDSYYSLRYQEAKIRLSNKISADINYYKTADMFFVYSDNNDDFFVGPKNDQTFEQRDQARILLTGLLKHRDKADTRCIQSWCVQRVQNGYFLLHAVKVGNVYAGAWVNAKRLMIPLNLIDFGDTGLAVLVTSEQEPMDHNDFVRDKGIKFAQDEAPFSITGNKEAYLEVGEPSAKGEFRLVTLIPEKAIMEKLPIFQRIVLLVPIGFVFILLLLLFLVRKHILRPIYRMLTAMRRIKEGHWDAQIPHYPASGEFEVMNATFNEMVSQIQTLKISVYEEQLNHQRAELKHLQLQINPHFFLNSLNIIYHLAQARKYELIKEMSLSLVEYFRYMFRSNLSFVPLSDEIRHTCNYLTIQKMRFPGHLTYEVAAEPATDLVPVPPLIMQTFVENTIKHAVTMDEPIHIRVTVTANAAKEPERLFIRIEDTGKGFPPAVLSQLQSDQDLINEKGENIGIWNVRRRLELLYSSRAVIVFSNGKDGGATVDITLPIMNKEQQSFDKTKPLLE</sequence>
<reference evidence="15" key="1">
    <citation type="submission" date="2018-02" db="EMBL/GenBank/DDBJ databases">
        <authorList>
            <person name="Kim S.-K."/>
            <person name="Jung H.-I."/>
            <person name="Lee S.-W."/>
        </authorList>
    </citation>
    <scope>NUCLEOTIDE SEQUENCE</scope>
    <source>
        <strain evidence="15">SK3146</strain>
    </source>
</reference>
<dbReference type="SUPFAM" id="SSF55874">
    <property type="entry name" value="ATPase domain of HSP90 chaperone/DNA topoisomerase II/histidine kinase"/>
    <property type="match status" value="1"/>
</dbReference>
<keyword evidence="10" id="KW-0902">Two-component regulatory system</keyword>
<evidence type="ECO:0000256" key="4">
    <source>
        <dbReference type="ARBA" id="ARBA00022475"/>
    </source>
</evidence>
<dbReference type="InterPro" id="IPR003660">
    <property type="entry name" value="HAMP_dom"/>
</dbReference>
<keyword evidence="6 15" id="KW-0808">Transferase</keyword>
<keyword evidence="7" id="KW-0547">Nucleotide-binding</keyword>
<dbReference type="PANTHER" id="PTHR34220">
    <property type="entry name" value="SENSOR HISTIDINE KINASE YPDA"/>
    <property type="match status" value="1"/>
</dbReference>
<dbReference type="PROSITE" id="PS50109">
    <property type="entry name" value="HIS_KIN"/>
    <property type="match status" value="1"/>
</dbReference>
<keyword evidence="12" id="KW-1133">Transmembrane helix</keyword>
<protein>
    <recommendedName>
        <fullName evidence="3">histidine kinase</fullName>
        <ecNumber evidence="3">2.7.13.3</ecNumber>
    </recommendedName>
</protein>
<evidence type="ECO:0000256" key="11">
    <source>
        <dbReference type="ARBA" id="ARBA00023136"/>
    </source>
</evidence>
<evidence type="ECO:0000256" key="9">
    <source>
        <dbReference type="ARBA" id="ARBA00022840"/>
    </source>
</evidence>
<dbReference type="InterPro" id="IPR010559">
    <property type="entry name" value="Sig_transdc_His_kin_internal"/>
</dbReference>
<evidence type="ECO:0000313" key="16">
    <source>
        <dbReference type="Proteomes" id="UP001057134"/>
    </source>
</evidence>
<evidence type="ECO:0000256" key="8">
    <source>
        <dbReference type="ARBA" id="ARBA00022777"/>
    </source>
</evidence>
<dbReference type="CDD" id="cd06225">
    <property type="entry name" value="HAMP"/>
    <property type="match status" value="1"/>
</dbReference>
<evidence type="ECO:0000256" key="6">
    <source>
        <dbReference type="ARBA" id="ARBA00022679"/>
    </source>
</evidence>
<reference evidence="15" key="2">
    <citation type="journal article" date="2021" name="J Anim Sci Technol">
        <title>Complete genome sequence of Paenibacillus konkukensis sp. nov. SK3146 as a potential probiotic strain.</title>
        <authorList>
            <person name="Jung H.I."/>
            <person name="Park S."/>
            <person name="Niu K.M."/>
            <person name="Lee S.W."/>
            <person name="Kothari D."/>
            <person name="Yi K.J."/>
            <person name="Kim S.K."/>
        </authorList>
    </citation>
    <scope>NUCLEOTIDE SEQUENCE</scope>
    <source>
        <strain evidence="15">SK3146</strain>
    </source>
</reference>
<keyword evidence="11 12" id="KW-0472">Membrane</keyword>
<evidence type="ECO:0000256" key="1">
    <source>
        <dbReference type="ARBA" id="ARBA00000085"/>
    </source>
</evidence>
<dbReference type="Pfam" id="PF02518">
    <property type="entry name" value="HATPase_c"/>
    <property type="match status" value="1"/>
</dbReference>
<feature type="transmembrane region" description="Helical" evidence="12">
    <location>
        <begin position="286"/>
        <end position="305"/>
    </location>
</feature>
<keyword evidence="12" id="KW-0812">Transmembrane</keyword>
<proteinExistence type="predicted"/>
<evidence type="ECO:0000256" key="5">
    <source>
        <dbReference type="ARBA" id="ARBA00022553"/>
    </source>
</evidence>
<organism evidence="15 16">
    <name type="scientific">Paenibacillus konkukensis</name>
    <dbReference type="NCBI Taxonomy" id="2020716"/>
    <lineage>
        <taxon>Bacteria</taxon>
        <taxon>Bacillati</taxon>
        <taxon>Bacillota</taxon>
        <taxon>Bacilli</taxon>
        <taxon>Bacillales</taxon>
        <taxon>Paenibacillaceae</taxon>
        <taxon>Paenibacillus</taxon>
    </lineage>
</organism>
<evidence type="ECO:0000256" key="10">
    <source>
        <dbReference type="ARBA" id="ARBA00023012"/>
    </source>
</evidence>
<dbReference type="InterPro" id="IPR050640">
    <property type="entry name" value="Bact_2-comp_sensor_kinase"/>
</dbReference>
<evidence type="ECO:0000256" key="7">
    <source>
        <dbReference type="ARBA" id="ARBA00022741"/>
    </source>
</evidence>
<dbReference type="SMART" id="SM00304">
    <property type="entry name" value="HAMP"/>
    <property type="match status" value="1"/>
</dbReference>
<dbReference type="RefSeq" id="WP_249865372.1">
    <property type="nucleotide sequence ID" value="NZ_CP027059.1"/>
</dbReference>
<keyword evidence="16" id="KW-1185">Reference proteome</keyword>
<evidence type="ECO:0000259" key="14">
    <source>
        <dbReference type="PROSITE" id="PS50885"/>
    </source>
</evidence>
<evidence type="ECO:0000256" key="12">
    <source>
        <dbReference type="SAM" id="Phobius"/>
    </source>
</evidence>
<dbReference type="InterPro" id="IPR005467">
    <property type="entry name" value="His_kinase_dom"/>
</dbReference>
<evidence type="ECO:0000256" key="3">
    <source>
        <dbReference type="ARBA" id="ARBA00012438"/>
    </source>
</evidence>
<comment type="subcellular location">
    <subcellularLocation>
        <location evidence="2">Cell membrane</location>
        <topology evidence="2">Multi-pass membrane protein</topology>
    </subcellularLocation>
</comment>
<keyword evidence="4" id="KW-1003">Cell membrane</keyword>
<gene>
    <name evidence="15" type="primary">yehU_9</name>
    <name evidence="15" type="ORF">SK3146_02532</name>
</gene>
<dbReference type="EC" id="2.7.13.3" evidence="3"/>
<evidence type="ECO:0000313" key="15">
    <source>
        <dbReference type="EMBL" id="UQZ83345.1"/>
    </source>
</evidence>
<feature type="domain" description="HAMP" evidence="14">
    <location>
        <begin position="307"/>
        <end position="360"/>
    </location>
</feature>
<dbReference type="InterPro" id="IPR003594">
    <property type="entry name" value="HATPase_dom"/>
</dbReference>
<dbReference type="Pfam" id="PF06580">
    <property type="entry name" value="His_kinase"/>
    <property type="match status" value="1"/>
</dbReference>
<keyword evidence="5" id="KW-0597">Phosphoprotein</keyword>
<accession>A0ABY4RMW5</accession>